<dbReference type="Proteomes" id="UP000187151">
    <property type="component" value="Unassembled WGS sequence"/>
</dbReference>
<gene>
    <name evidence="4" type="ORF">AVW11_21980</name>
</gene>
<feature type="domain" description="M23ase beta-sheet core" evidence="3">
    <location>
        <begin position="47"/>
        <end position="139"/>
    </location>
</feature>
<reference evidence="4 5" key="1">
    <citation type="submission" date="2016-01" db="EMBL/GenBank/DDBJ databases">
        <title>Streptomyces amritsarensis strain MTCC 11845 genome sequencing and assembly.</title>
        <authorList>
            <person name="Sharma D."/>
            <person name="Nair G.R."/>
            <person name="Kaur G."/>
            <person name="Manhas R.K."/>
            <person name="Mayilraj S."/>
        </authorList>
    </citation>
    <scope>NUCLEOTIDE SEQUENCE [LARGE SCALE GENOMIC DNA]</scope>
    <source>
        <strain evidence="4 5">MTCC 11845</strain>
    </source>
</reference>
<dbReference type="SUPFAM" id="SSF51261">
    <property type="entry name" value="Duplicated hybrid motif"/>
    <property type="match status" value="1"/>
</dbReference>
<evidence type="ECO:0000256" key="2">
    <source>
        <dbReference type="SAM" id="SignalP"/>
    </source>
</evidence>
<feature type="compositionally biased region" description="Low complexity" evidence="1">
    <location>
        <begin position="158"/>
        <end position="196"/>
    </location>
</feature>
<accession>A0ABX3G1T2</accession>
<evidence type="ECO:0000313" key="4">
    <source>
        <dbReference type="EMBL" id="OLZ62843.1"/>
    </source>
</evidence>
<protein>
    <recommendedName>
        <fullName evidence="3">M23ase beta-sheet core domain-containing protein</fullName>
    </recommendedName>
</protein>
<proteinExistence type="predicted"/>
<feature type="region of interest" description="Disordered" evidence="1">
    <location>
        <begin position="149"/>
        <end position="235"/>
    </location>
</feature>
<keyword evidence="2" id="KW-0732">Signal</keyword>
<sequence>MTTLLLSLLLVLAQTALPTARPVVRPLPAPLVVARWWDPPPTPYAAGHRGVDLAAPVGAELRAVAAGRVHHAGQVAGRGVLSLALPNGLRTTYEPVRPLVAEGEEVAAGQVVAVLAEGSHCPAPCLHWGLLSGEAYLNPLTLLARPTARLLPDPHPDAAPGPGRGPAADPVTDPGPTAAPGVGTAAGANLRAGSARRPGHGRGRGPARGPGTAAGGRWDGAVSAGRGGAQPRTPRSAMARAVSVMTSGSSAAPSSIRRTAASTTPWSSIAASLGSCCPRAASASTIIAIRPPCAARIFSRAPGSSSLAEMATTARCRRSPTRSSWLRT</sequence>
<comment type="caution">
    <text evidence="4">The sequence shown here is derived from an EMBL/GenBank/DDBJ whole genome shotgun (WGS) entry which is preliminary data.</text>
</comment>
<dbReference type="EMBL" id="MQUR01000054">
    <property type="protein sequence ID" value="OLZ62843.1"/>
    <property type="molecule type" value="Genomic_DNA"/>
</dbReference>
<dbReference type="InterPro" id="IPR016047">
    <property type="entry name" value="M23ase_b-sheet_dom"/>
</dbReference>
<evidence type="ECO:0000313" key="5">
    <source>
        <dbReference type="Proteomes" id="UP000187151"/>
    </source>
</evidence>
<dbReference type="InterPro" id="IPR011055">
    <property type="entry name" value="Dup_hybrid_motif"/>
</dbReference>
<feature type="chain" id="PRO_5047269419" description="M23ase beta-sheet core domain-containing protein" evidence="2">
    <location>
        <begin position="21"/>
        <end position="328"/>
    </location>
</feature>
<dbReference type="Pfam" id="PF01551">
    <property type="entry name" value="Peptidase_M23"/>
    <property type="match status" value="1"/>
</dbReference>
<name>A0ABX3G1T2_9ACTN</name>
<evidence type="ECO:0000259" key="3">
    <source>
        <dbReference type="Pfam" id="PF01551"/>
    </source>
</evidence>
<keyword evidence="5" id="KW-1185">Reference proteome</keyword>
<dbReference type="Gene3D" id="2.70.70.10">
    <property type="entry name" value="Glucose Permease (Domain IIA)"/>
    <property type="match status" value="1"/>
</dbReference>
<organism evidence="4 5">
    <name type="scientific">Streptomyces amritsarensis</name>
    <dbReference type="NCBI Taxonomy" id="681158"/>
    <lineage>
        <taxon>Bacteria</taxon>
        <taxon>Bacillati</taxon>
        <taxon>Actinomycetota</taxon>
        <taxon>Actinomycetes</taxon>
        <taxon>Kitasatosporales</taxon>
        <taxon>Streptomycetaceae</taxon>
        <taxon>Streptomyces</taxon>
    </lineage>
</organism>
<feature type="signal peptide" evidence="2">
    <location>
        <begin position="1"/>
        <end position="20"/>
    </location>
</feature>
<feature type="compositionally biased region" description="Gly residues" evidence="1">
    <location>
        <begin position="206"/>
        <end position="218"/>
    </location>
</feature>
<dbReference type="CDD" id="cd12797">
    <property type="entry name" value="M23_peptidase"/>
    <property type="match status" value="1"/>
</dbReference>
<evidence type="ECO:0000256" key="1">
    <source>
        <dbReference type="SAM" id="MobiDB-lite"/>
    </source>
</evidence>